<evidence type="ECO:0000259" key="4">
    <source>
        <dbReference type="Pfam" id="PF00294"/>
    </source>
</evidence>
<keyword evidence="3 5" id="KW-0418">Kinase</keyword>
<accession>A0ABU2JUG7</accession>
<dbReference type="InterPro" id="IPR029056">
    <property type="entry name" value="Ribokinase-like"/>
</dbReference>
<dbReference type="Gene3D" id="3.40.1190.20">
    <property type="match status" value="1"/>
</dbReference>
<dbReference type="InterPro" id="IPR011611">
    <property type="entry name" value="PfkB_dom"/>
</dbReference>
<dbReference type="PANTHER" id="PTHR43085:SF15">
    <property type="entry name" value="2-DEHYDRO-3-DEOXYGLUCONOKINASE"/>
    <property type="match status" value="1"/>
</dbReference>
<evidence type="ECO:0000313" key="5">
    <source>
        <dbReference type="EMBL" id="MDT0268622.1"/>
    </source>
</evidence>
<gene>
    <name evidence="5" type="ORF">RM844_20260</name>
</gene>
<evidence type="ECO:0000313" key="6">
    <source>
        <dbReference type="Proteomes" id="UP001183410"/>
    </source>
</evidence>
<dbReference type="InterPro" id="IPR050306">
    <property type="entry name" value="PfkB_Carbo_kinase"/>
</dbReference>
<feature type="domain" description="Carbohydrate kinase PfkB" evidence="4">
    <location>
        <begin position="15"/>
        <end position="310"/>
    </location>
</feature>
<evidence type="ECO:0000256" key="3">
    <source>
        <dbReference type="ARBA" id="ARBA00022777"/>
    </source>
</evidence>
<comment type="caution">
    <text evidence="5">The sequence shown here is derived from an EMBL/GenBank/DDBJ whole genome shotgun (WGS) entry which is preliminary data.</text>
</comment>
<dbReference type="PANTHER" id="PTHR43085">
    <property type="entry name" value="HEXOKINASE FAMILY MEMBER"/>
    <property type="match status" value="1"/>
</dbReference>
<comment type="similarity">
    <text evidence="1">Belongs to the carbohydrate kinase PfkB family.</text>
</comment>
<keyword evidence="2" id="KW-0808">Transferase</keyword>
<evidence type="ECO:0000256" key="2">
    <source>
        <dbReference type="ARBA" id="ARBA00022679"/>
    </source>
</evidence>
<dbReference type="EMBL" id="JAVREO010000012">
    <property type="protein sequence ID" value="MDT0268622.1"/>
    <property type="molecule type" value="Genomic_DNA"/>
</dbReference>
<proteinExistence type="inferred from homology"/>
<evidence type="ECO:0000256" key="1">
    <source>
        <dbReference type="ARBA" id="ARBA00010688"/>
    </source>
</evidence>
<sequence>MTWPPRPEPLGGRLDVVGVGEAMLLLQAPPPAPIEEADALSVSVAGAELNVCAAVARLGGRAAFLSAVGDDAPGRRVRRAVRELGVADRLLRVDPARPTGLFLRETPADGARRVTYYRAGSAASALDAPAAALLTGHDAPRAVVVSGLTAALGAGPRRLLERLAGQAAAAGTAVVLDVNLRPALGIDEALATMRRLLPHVDLLLLGDDESGPLFDTTDPAEVLARAAAAGVGETVLKGGERGCWLWDEGPRHVPAHPTRAVDTVGAGDAFLGGYLAGRLAGAGPLPAADLGARIAAGVVAHPGDTEGLPDPPTARRLLAAALTPPPGRP</sequence>
<reference evidence="6" key="1">
    <citation type="submission" date="2023-07" db="EMBL/GenBank/DDBJ databases">
        <title>30 novel species of actinomycetes from the DSMZ collection.</title>
        <authorList>
            <person name="Nouioui I."/>
        </authorList>
    </citation>
    <scope>NUCLEOTIDE SEQUENCE [LARGE SCALE GENOMIC DNA]</scope>
    <source>
        <strain evidence="6">DSM 44915</strain>
    </source>
</reference>
<dbReference type="Proteomes" id="UP001183410">
    <property type="component" value="Unassembled WGS sequence"/>
</dbReference>
<protein>
    <submittedName>
        <fullName evidence="5">Sugar kinase</fullName>
    </submittedName>
</protein>
<organism evidence="5 6">
    <name type="scientific">Streptomyces chisholmiae</name>
    <dbReference type="NCBI Taxonomy" id="3075540"/>
    <lineage>
        <taxon>Bacteria</taxon>
        <taxon>Bacillati</taxon>
        <taxon>Actinomycetota</taxon>
        <taxon>Actinomycetes</taxon>
        <taxon>Kitasatosporales</taxon>
        <taxon>Streptomycetaceae</taxon>
        <taxon>Streptomyces</taxon>
    </lineage>
</organism>
<dbReference type="PROSITE" id="PS00584">
    <property type="entry name" value="PFKB_KINASES_2"/>
    <property type="match status" value="1"/>
</dbReference>
<dbReference type="Pfam" id="PF00294">
    <property type="entry name" value="PfkB"/>
    <property type="match status" value="1"/>
</dbReference>
<dbReference type="GO" id="GO:0016301">
    <property type="term" value="F:kinase activity"/>
    <property type="evidence" value="ECO:0007669"/>
    <property type="project" value="UniProtKB-KW"/>
</dbReference>
<dbReference type="SUPFAM" id="SSF53613">
    <property type="entry name" value="Ribokinase-like"/>
    <property type="match status" value="1"/>
</dbReference>
<dbReference type="InterPro" id="IPR002173">
    <property type="entry name" value="Carboh/pur_kinase_PfkB_CS"/>
</dbReference>
<name>A0ABU2JUG7_9ACTN</name>
<keyword evidence="6" id="KW-1185">Reference proteome</keyword>
<dbReference type="CDD" id="cd01166">
    <property type="entry name" value="KdgK"/>
    <property type="match status" value="1"/>
</dbReference>
<dbReference type="RefSeq" id="WP_311668712.1">
    <property type="nucleotide sequence ID" value="NZ_JAVREO010000012.1"/>
</dbReference>